<name>A0AAE0FGP1_9CHLO</name>
<dbReference type="Proteomes" id="UP001190700">
    <property type="component" value="Unassembled WGS sequence"/>
</dbReference>
<comment type="caution">
    <text evidence="3">The sequence shown here is derived from an EMBL/GenBank/DDBJ whole genome shotgun (WGS) entry which is preliminary data.</text>
</comment>
<feature type="region of interest" description="Disordered" evidence="1">
    <location>
        <begin position="33"/>
        <end position="70"/>
    </location>
</feature>
<feature type="compositionally biased region" description="Gly residues" evidence="1">
    <location>
        <begin position="148"/>
        <end position="171"/>
    </location>
</feature>
<feature type="compositionally biased region" description="Gly residues" evidence="1">
    <location>
        <begin position="54"/>
        <end position="70"/>
    </location>
</feature>
<organism evidence="3 4">
    <name type="scientific">Cymbomonas tetramitiformis</name>
    <dbReference type="NCBI Taxonomy" id="36881"/>
    <lineage>
        <taxon>Eukaryota</taxon>
        <taxon>Viridiplantae</taxon>
        <taxon>Chlorophyta</taxon>
        <taxon>Pyramimonadophyceae</taxon>
        <taxon>Pyramimonadales</taxon>
        <taxon>Pyramimonadaceae</taxon>
        <taxon>Cymbomonas</taxon>
    </lineage>
</organism>
<feature type="transmembrane region" description="Helical" evidence="2">
    <location>
        <begin position="216"/>
        <end position="237"/>
    </location>
</feature>
<keyword evidence="2" id="KW-0472">Membrane</keyword>
<sequence length="287" mass="29050">YPDFAHERCTQDEFPAFTWKAAWNSAEKVELEKAAMSRSEKDVKEDTEGTRMDPGGGGGGGADGGEWRGGGWEAVDSVVEMEVVGMAGGEMAEGEKVAEETEEVRGHELIPGVLADMEGEEAMVVGEEGMGWGRGGEGVGGEGGQCDMPGGVGGNGGEGKGEGGGDGGGEGEAASKLRGGIEGAHVGETWLGEVGLLLEQWWGWTRWAGRGSSGGLVGGAVVGLVGGSGGLVVGVVVRLVVGVVVGLVVGVVVGLFVGVVVVLVVMMGCSTRIKSKMGSDVAQRVFL</sequence>
<keyword evidence="2" id="KW-0812">Transmembrane</keyword>
<evidence type="ECO:0000256" key="1">
    <source>
        <dbReference type="SAM" id="MobiDB-lite"/>
    </source>
</evidence>
<dbReference type="AlphaFoldDB" id="A0AAE0FGP1"/>
<feature type="non-terminal residue" evidence="3">
    <location>
        <position position="1"/>
    </location>
</feature>
<feature type="compositionally biased region" description="Basic and acidic residues" evidence="1">
    <location>
        <begin position="33"/>
        <end position="51"/>
    </location>
</feature>
<evidence type="ECO:0000256" key="2">
    <source>
        <dbReference type="SAM" id="Phobius"/>
    </source>
</evidence>
<evidence type="ECO:0000313" key="4">
    <source>
        <dbReference type="Proteomes" id="UP001190700"/>
    </source>
</evidence>
<reference evidence="3 4" key="1">
    <citation type="journal article" date="2015" name="Genome Biol. Evol.">
        <title>Comparative Genomics of a Bacterivorous Green Alga Reveals Evolutionary Causalities and Consequences of Phago-Mixotrophic Mode of Nutrition.</title>
        <authorList>
            <person name="Burns J.A."/>
            <person name="Paasch A."/>
            <person name="Narechania A."/>
            <person name="Kim E."/>
        </authorList>
    </citation>
    <scope>NUCLEOTIDE SEQUENCE [LARGE SCALE GENOMIC DNA]</scope>
    <source>
        <strain evidence="3 4">PLY_AMNH</strain>
    </source>
</reference>
<keyword evidence="2" id="KW-1133">Transmembrane helix</keyword>
<feature type="transmembrane region" description="Helical" evidence="2">
    <location>
        <begin position="243"/>
        <end position="267"/>
    </location>
</feature>
<evidence type="ECO:0000313" key="3">
    <source>
        <dbReference type="EMBL" id="KAK3259522.1"/>
    </source>
</evidence>
<proteinExistence type="predicted"/>
<protein>
    <submittedName>
        <fullName evidence="3">Uncharacterized protein</fullName>
    </submittedName>
</protein>
<accession>A0AAE0FGP1</accession>
<gene>
    <name evidence="3" type="ORF">CYMTET_31483</name>
</gene>
<keyword evidence="4" id="KW-1185">Reference proteome</keyword>
<feature type="region of interest" description="Disordered" evidence="1">
    <location>
        <begin position="148"/>
        <end position="175"/>
    </location>
</feature>
<dbReference type="EMBL" id="LGRX02018666">
    <property type="protein sequence ID" value="KAK3259522.1"/>
    <property type="molecule type" value="Genomic_DNA"/>
</dbReference>